<evidence type="ECO:0000259" key="9">
    <source>
        <dbReference type="PROSITE" id="PS50004"/>
    </source>
</evidence>
<evidence type="ECO:0000256" key="5">
    <source>
        <dbReference type="PROSITE-ProRule" id="PRU00192"/>
    </source>
</evidence>
<dbReference type="SUPFAM" id="SSF50044">
    <property type="entry name" value="SH3-domain"/>
    <property type="match status" value="1"/>
</dbReference>
<evidence type="ECO:0000256" key="1">
    <source>
        <dbReference type="ARBA" id="ARBA00022443"/>
    </source>
</evidence>
<dbReference type="PROSITE" id="PS50018">
    <property type="entry name" value="RAS_GTPASE_ACTIV_2"/>
    <property type="match status" value="1"/>
</dbReference>
<dbReference type="Pfam" id="PF00168">
    <property type="entry name" value="C2"/>
    <property type="match status" value="1"/>
</dbReference>
<evidence type="ECO:0000313" key="12">
    <source>
        <dbReference type="Proteomes" id="UP001159427"/>
    </source>
</evidence>
<dbReference type="InterPro" id="IPR001452">
    <property type="entry name" value="SH3_domain"/>
</dbReference>
<dbReference type="Gene3D" id="3.30.505.10">
    <property type="entry name" value="SH2 domain"/>
    <property type="match status" value="2"/>
</dbReference>
<evidence type="ECO:0008006" key="13">
    <source>
        <dbReference type="Google" id="ProtNLM"/>
    </source>
</evidence>
<dbReference type="SMART" id="SM00252">
    <property type="entry name" value="SH2"/>
    <property type="match status" value="2"/>
</dbReference>
<dbReference type="PROSITE" id="PS50003">
    <property type="entry name" value="PH_DOMAIN"/>
    <property type="match status" value="1"/>
</dbReference>
<dbReference type="Gene3D" id="1.10.506.10">
    <property type="entry name" value="GTPase Activation - p120gap, domain 1"/>
    <property type="match status" value="2"/>
</dbReference>
<evidence type="ECO:0000256" key="2">
    <source>
        <dbReference type="ARBA" id="ARBA00022468"/>
    </source>
</evidence>
<dbReference type="PROSITE" id="PS50004">
    <property type="entry name" value="C2"/>
    <property type="match status" value="1"/>
</dbReference>
<dbReference type="InterPro" id="IPR023152">
    <property type="entry name" value="RasGAP_CS"/>
</dbReference>
<dbReference type="PROSITE" id="PS00509">
    <property type="entry name" value="RAS_GTPASE_ACTIV_1"/>
    <property type="match status" value="1"/>
</dbReference>
<dbReference type="PROSITE" id="PS50002">
    <property type="entry name" value="SH3"/>
    <property type="match status" value="1"/>
</dbReference>
<dbReference type="InterPro" id="IPR036860">
    <property type="entry name" value="SH2_dom_sf"/>
</dbReference>
<dbReference type="CDD" id="cd13260">
    <property type="entry name" value="PH_RASA1"/>
    <property type="match status" value="1"/>
</dbReference>
<feature type="domain" description="C2" evidence="9">
    <location>
        <begin position="451"/>
        <end position="563"/>
    </location>
</feature>
<dbReference type="SMART" id="SM00239">
    <property type="entry name" value="C2"/>
    <property type="match status" value="1"/>
</dbReference>
<dbReference type="InterPro" id="IPR011993">
    <property type="entry name" value="PH-like_dom_sf"/>
</dbReference>
<feature type="domain" description="PH" evidence="8">
    <location>
        <begin position="352"/>
        <end position="453"/>
    </location>
</feature>
<evidence type="ECO:0000256" key="4">
    <source>
        <dbReference type="PROSITE-ProRule" id="PRU00191"/>
    </source>
</evidence>
<dbReference type="PANTHER" id="PTHR10194:SF146">
    <property type="entry name" value="RAS GTPASE-ACTIVATING PROTEIN 1"/>
    <property type="match status" value="1"/>
</dbReference>
<keyword evidence="3 4" id="KW-0727">SH2 domain</keyword>
<dbReference type="SUPFAM" id="SSF55550">
    <property type="entry name" value="SH2 domain"/>
    <property type="match status" value="2"/>
</dbReference>
<dbReference type="PROSITE" id="PS50001">
    <property type="entry name" value="SH2"/>
    <property type="match status" value="2"/>
</dbReference>
<dbReference type="Gene3D" id="2.30.30.40">
    <property type="entry name" value="SH3 Domains"/>
    <property type="match status" value="1"/>
</dbReference>
<dbReference type="InterPro" id="IPR035892">
    <property type="entry name" value="C2_domain_sf"/>
</dbReference>
<dbReference type="SMART" id="SM00233">
    <property type="entry name" value="PH"/>
    <property type="match status" value="1"/>
</dbReference>
<dbReference type="SMART" id="SM00323">
    <property type="entry name" value="RasGAP"/>
    <property type="match status" value="1"/>
</dbReference>
<dbReference type="InterPro" id="IPR039360">
    <property type="entry name" value="Ras_GTPase"/>
</dbReference>
<name>A0ABN8LQD5_9CNID</name>
<evidence type="ECO:0000313" key="11">
    <source>
        <dbReference type="EMBL" id="CAH3019271.1"/>
    </source>
</evidence>
<dbReference type="PRINTS" id="PR00401">
    <property type="entry name" value="SH2DOMAIN"/>
</dbReference>
<dbReference type="Proteomes" id="UP001159427">
    <property type="component" value="Unassembled WGS sequence"/>
</dbReference>
<sequence length="922" mass="105015">MALRDRYFSSGSEVNLINENEPDAHSEDELCIDDEEEDIELSLIAPSDDQWYHGKLDRTLAEERLMEDGREGAYLVRESDRKPGTFSISFLGKNGMSHFRITAVCGDYYIGGRQFVSLNDLIGYYTVYSCLLKDEHLKHPVPPPEPVGGKKRVLAKYTYNKAPETDELSFHQGDVFVVENEIDSDWLWVMAQKNQEKGLVPAALVEDAKSDLDPCAGRPWFFNNISRQEAQEILLRDGVIGSFLIRPSDKSPGDYSLSLRAPEGITRFLIRKQGLQYSMGGRTFDSVDAVVARYKHEHIVEGLSLKEPVSRAQDWDLPHRPMSPSRILSRENGSSFMFTSGTPGPLIYRSQQAFKRGYLVKKGHRNKWKRMFFVLDGMEQHLYFFENDKRTKPKGMMDLSFSMVYEVHQSFFGRPNCFQVVVRAFNESRMFYLCADTQDLANEWMEAIKKFCGKVMNTTVGERDVKQLRSLEVNVVEAHSSNKVSHPYCMISLNEVKTCRTKTQEGHSPIWNEEFKFNDLPSDVTYYSVDLYNRNKRSKDVLIGSAMVSLNRLPKGNVLDEWYPLLPSSHAKVEIGSVRVKSKFTHEIIMPVGEYSPLKEILLDKDLQAVKGLGQVCKDRVALASTLLKIFRHEKEEIFLLKTMNSLDIENQEEVSTLFRGTSLTTTLMDQYMKMVAIPYLQKTIGDVVAKILDCKQSCELNPAKLEKGADTVVNLKQLLEFLFEAVDAIVNSAENCPRNLRYLFCCLQQNVKDRWADNEIVRSRVVSGFLFLRLICPAIINPKTCNMMSESPSSCAARTLTLVAKCLQNLANLVEFGAKESFMTPVNPFILKNKEKMINFLDELSNVTQCPQITEQVSSDLSRDLAALHDICLTYESELQQLSQSQPALKKLVAVTETLRQREQQFLQENCALSSRADKLV</sequence>
<evidence type="ECO:0000259" key="10">
    <source>
        <dbReference type="PROSITE" id="PS50018"/>
    </source>
</evidence>
<dbReference type="InterPro" id="IPR000980">
    <property type="entry name" value="SH2"/>
</dbReference>
<feature type="domain" description="SH3" evidence="7">
    <location>
        <begin position="148"/>
        <end position="210"/>
    </location>
</feature>
<dbReference type="InterPro" id="IPR000008">
    <property type="entry name" value="C2_dom"/>
</dbReference>
<dbReference type="EMBL" id="CALNXI010000111">
    <property type="protein sequence ID" value="CAH3019271.1"/>
    <property type="molecule type" value="Genomic_DNA"/>
</dbReference>
<dbReference type="SUPFAM" id="SSF49562">
    <property type="entry name" value="C2 domain (Calcium/lipid-binding domain, CaLB)"/>
    <property type="match status" value="1"/>
</dbReference>
<keyword evidence="1 5" id="KW-0728">SH3 domain</keyword>
<protein>
    <recommendedName>
        <fullName evidence="13">Ras GTPase-activating protein 1</fullName>
    </recommendedName>
</protein>
<proteinExistence type="predicted"/>
<comment type="caution">
    <text evidence="11">The sequence shown here is derived from an EMBL/GenBank/DDBJ whole genome shotgun (WGS) entry which is preliminary data.</text>
</comment>
<dbReference type="PANTHER" id="PTHR10194">
    <property type="entry name" value="RAS GTPASE-ACTIVATING PROTEINS"/>
    <property type="match status" value="1"/>
</dbReference>
<evidence type="ECO:0000259" key="8">
    <source>
        <dbReference type="PROSITE" id="PS50003"/>
    </source>
</evidence>
<dbReference type="Gene3D" id="2.30.29.30">
    <property type="entry name" value="Pleckstrin-homology domain (PH domain)/Phosphotyrosine-binding domain (PTB)"/>
    <property type="match status" value="1"/>
</dbReference>
<gene>
    <name evidence="11" type="ORF">PEVE_00001976</name>
</gene>
<dbReference type="Pfam" id="PF00169">
    <property type="entry name" value="PH"/>
    <property type="match status" value="1"/>
</dbReference>
<feature type="domain" description="SH2" evidence="6">
    <location>
        <begin position="220"/>
        <end position="309"/>
    </location>
</feature>
<organism evidence="11 12">
    <name type="scientific">Porites evermanni</name>
    <dbReference type="NCBI Taxonomy" id="104178"/>
    <lineage>
        <taxon>Eukaryota</taxon>
        <taxon>Metazoa</taxon>
        <taxon>Cnidaria</taxon>
        <taxon>Anthozoa</taxon>
        <taxon>Hexacorallia</taxon>
        <taxon>Scleractinia</taxon>
        <taxon>Fungiina</taxon>
        <taxon>Poritidae</taxon>
        <taxon>Porites</taxon>
    </lineage>
</organism>
<dbReference type="SMART" id="SM00326">
    <property type="entry name" value="SH3"/>
    <property type="match status" value="1"/>
</dbReference>
<dbReference type="Gene3D" id="2.60.40.150">
    <property type="entry name" value="C2 domain"/>
    <property type="match status" value="1"/>
</dbReference>
<evidence type="ECO:0000256" key="3">
    <source>
        <dbReference type="ARBA" id="ARBA00022999"/>
    </source>
</evidence>
<dbReference type="SUPFAM" id="SSF48350">
    <property type="entry name" value="GTPase activation domain, GAP"/>
    <property type="match status" value="1"/>
</dbReference>
<dbReference type="InterPro" id="IPR001849">
    <property type="entry name" value="PH_domain"/>
</dbReference>
<dbReference type="InterPro" id="IPR008936">
    <property type="entry name" value="Rho_GTPase_activation_prot"/>
</dbReference>
<evidence type="ECO:0000259" key="6">
    <source>
        <dbReference type="PROSITE" id="PS50001"/>
    </source>
</evidence>
<feature type="domain" description="Ras-GAP" evidence="10">
    <location>
        <begin position="619"/>
        <end position="813"/>
    </location>
</feature>
<dbReference type="Pfam" id="PF00616">
    <property type="entry name" value="RasGAP"/>
    <property type="match status" value="2"/>
</dbReference>
<dbReference type="Pfam" id="PF14604">
    <property type="entry name" value="SH3_9"/>
    <property type="match status" value="1"/>
</dbReference>
<dbReference type="InterPro" id="IPR001936">
    <property type="entry name" value="RasGAP_dom"/>
</dbReference>
<dbReference type="Pfam" id="PF00017">
    <property type="entry name" value="SH2"/>
    <property type="match status" value="2"/>
</dbReference>
<feature type="domain" description="SH2" evidence="6">
    <location>
        <begin position="51"/>
        <end position="141"/>
    </location>
</feature>
<evidence type="ECO:0000259" key="7">
    <source>
        <dbReference type="PROSITE" id="PS50002"/>
    </source>
</evidence>
<dbReference type="InterPro" id="IPR036028">
    <property type="entry name" value="SH3-like_dom_sf"/>
</dbReference>
<dbReference type="SUPFAM" id="SSF50729">
    <property type="entry name" value="PH domain-like"/>
    <property type="match status" value="1"/>
</dbReference>
<reference evidence="11 12" key="1">
    <citation type="submission" date="2022-05" db="EMBL/GenBank/DDBJ databases">
        <authorList>
            <consortium name="Genoscope - CEA"/>
            <person name="William W."/>
        </authorList>
    </citation>
    <scope>NUCLEOTIDE SEQUENCE [LARGE SCALE GENOMIC DNA]</scope>
</reference>
<accession>A0ABN8LQD5</accession>
<keyword evidence="12" id="KW-1185">Reference proteome</keyword>
<keyword evidence="2" id="KW-0343">GTPase activation</keyword>